<gene>
    <name evidence="1" type="ORF">UFOVP373_47</name>
</gene>
<organism evidence="1">
    <name type="scientific">uncultured Caudovirales phage</name>
    <dbReference type="NCBI Taxonomy" id="2100421"/>
    <lineage>
        <taxon>Viruses</taxon>
        <taxon>Duplodnaviria</taxon>
        <taxon>Heunggongvirae</taxon>
        <taxon>Uroviricota</taxon>
        <taxon>Caudoviricetes</taxon>
        <taxon>Peduoviridae</taxon>
        <taxon>Maltschvirus</taxon>
        <taxon>Maltschvirus maltsch</taxon>
    </lineage>
</organism>
<dbReference type="EMBL" id="LR798304">
    <property type="protein sequence ID" value="CAB5222999.1"/>
    <property type="molecule type" value="Genomic_DNA"/>
</dbReference>
<accession>A0A6J7WY36</accession>
<protein>
    <recommendedName>
        <fullName evidence="2">Holin of 3TMs, for gene-transfer release</fullName>
    </recommendedName>
</protein>
<reference evidence="1" key="1">
    <citation type="submission" date="2020-05" db="EMBL/GenBank/DDBJ databases">
        <authorList>
            <person name="Chiriac C."/>
            <person name="Salcher M."/>
            <person name="Ghai R."/>
            <person name="Kavagutti S V."/>
        </authorList>
    </citation>
    <scope>NUCLEOTIDE SEQUENCE</scope>
</reference>
<evidence type="ECO:0008006" key="2">
    <source>
        <dbReference type="Google" id="ProtNLM"/>
    </source>
</evidence>
<name>A0A6J7WY36_9CAUD</name>
<evidence type="ECO:0000313" key="1">
    <source>
        <dbReference type="EMBL" id="CAB5222999.1"/>
    </source>
</evidence>
<proteinExistence type="predicted"/>
<sequence>MIALLGSLLGFGTSFLPQILGLFQAKQEHKNKLETMRLQGEMAAQGVQLELQVLDKKAEIEETKALYQYANPSGGFAAELAGSVRPVITYLFFALFMATKIVIMVKVTEQGGDWMDSVDLMFDDETKALFAAIISFWFGNRAVSKHMGKSK</sequence>